<reference evidence="2 3" key="1">
    <citation type="submission" date="2016-10" db="EMBL/GenBank/DDBJ databases">
        <authorList>
            <person name="de Groot N.N."/>
        </authorList>
    </citation>
    <scope>NUCLEOTIDE SEQUENCE [LARGE SCALE GENOMIC DNA]</scope>
    <source>
        <strain evidence="2 3">MP1X4</strain>
    </source>
</reference>
<gene>
    <name evidence="2" type="ORF">SAMN05216490_2688</name>
</gene>
<dbReference type="Gene3D" id="3.60.21.10">
    <property type="match status" value="1"/>
</dbReference>
<dbReference type="InterPro" id="IPR004843">
    <property type="entry name" value="Calcineurin-like_PHP"/>
</dbReference>
<evidence type="ECO:0000313" key="3">
    <source>
        <dbReference type="Proteomes" id="UP000199679"/>
    </source>
</evidence>
<feature type="domain" description="Calcineurin-like phosphoesterase" evidence="1">
    <location>
        <begin position="93"/>
        <end position="300"/>
    </location>
</feature>
<dbReference type="OrthoDB" id="606379at2"/>
<evidence type="ECO:0000259" key="1">
    <source>
        <dbReference type="Pfam" id="PF00149"/>
    </source>
</evidence>
<dbReference type="RefSeq" id="WP_091373533.1">
    <property type="nucleotide sequence ID" value="NZ_LT629740.1"/>
</dbReference>
<organism evidence="2 3">
    <name type="scientific">Mucilaginibacter mallensis</name>
    <dbReference type="NCBI Taxonomy" id="652787"/>
    <lineage>
        <taxon>Bacteria</taxon>
        <taxon>Pseudomonadati</taxon>
        <taxon>Bacteroidota</taxon>
        <taxon>Sphingobacteriia</taxon>
        <taxon>Sphingobacteriales</taxon>
        <taxon>Sphingobacteriaceae</taxon>
        <taxon>Mucilaginibacter</taxon>
    </lineage>
</organism>
<dbReference type="SUPFAM" id="SSF56300">
    <property type="entry name" value="Metallo-dependent phosphatases"/>
    <property type="match status" value="1"/>
</dbReference>
<dbReference type="Pfam" id="PF00149">
    <property type="entry name" value="Metallophos"/>
    <property type="match status" value="1"/>
</dbReference>
<dbReference type="AlphaFoldDB" id="A0A1H1YC55"/>
<evidence type="ECO:0000313" key="2">
    <source>
        <dbReference type="EMBL" id="SDT18869.1"/>
    </source>
</evidence>
<dbReference type="Proteomes" id="UP000199679">
    <property type="component" value="Chromosome I"/>
</dbReference>
<dbReference type="EMBL" id="LT629740">
    <property type="protein sequence ID" value="SDT18869.1"/>
    <property type="molecule type" value="Genomic_DNA"/>
</dbReference>
<dbReference type="GO" id="GO:0016787">
    <property type="term" value="F:hydrolase activity"/>
    <property type="evidence" value="ECO:0007669"/>
    <property type="project" value="InterPro"/>
</dbReference>
<keyword evidence="3" id="KW-1185">Reference proteome</keyword>
<accession>A0A1H1YC55</accession>
<protein>
    <submittedName>
        <fullName evidence="2">Calcineurin-like phosphoesterase</fullName>
    </submittedName>
</protein>
<sequence length="425" mass="48248">MEQQDINKQPNRTQDDYFDMTHSPLLNHLRTETKKSKYETPANKIGDFLAKRLWTWFYYYFSSRLGRNYPYPTYTGTDKGIYNIKPTDTDTVTIAIVADWGTDTTQSFDVARKMEEHNPDYTIHLGDTYYVGAPHEIEQNFTKPGSPWVRGSKGSFALLGNHEMYARGIAFFKKLLPTLGIKDETGNYAGQKAGFFCLENEHWRILGLDTGYYSIGKIPIIELLPGCGPDSHFDKKLIQWLYEDLKLNDANDKRGLLILTHQQYITAFKDEGEYLVPAEQLAKLIGKTRPVVWIWGHEHKFSIYEKAQVNGGITAYGRCIGHGGMPIELNTFERNSNSHGNSKLVMVDTRPQPGSDTYPLGYNGYTVLTLQNNQLEIGYFDVNGKLFSELWTADTTTGDIKGSIDVPDSTALKTVDNKPWTDAVK</sequence>
<dbReference type="STRING" id="652787.SAMN05216490_2688"/>
<dbReference type="InterPro" id="IPR029052">
    <property type="entry name" value="Metallo-depent_PP-like"/>
</dbReference>
<proteinExistence type="predicted"/>
<name>A0A1H1YC55_MUCMA</name>